<dbReference type="InterPro" id="IPR000315">
    <property type="entry name" value="Znf_B-box"/>
</dbReference>
<feature type="domain" description="B box-type" evidence="3">
    <location>
        <begin position="4"/>
        <end position="54"/>
    </location>
</feature>
<sequence length="248" mass="28504">MASKLNILCGSCGYEDISKNAKKWCTICEEGFCEDCERYHKSMKLSRDHKMISIEDYRQIENISVNLNCEIHGKKLDLYCKKHDIAVCVVCIPLEHKSCSSSDVISIDEAANNAIQSSALLDLEGTISATIDNLKHCISDREMALKNVDQDEQTIRKTITDTRKNLNEYLDKLERKLLLDLKSKHGNCKSKIVKILNQLRQMETEVEKLKEQTLQMKRFASDLQVFLETSQLNQSLCTKIAQRRDKRL</sequence>
<evidence type="ECO:0000256" key="1">
    <source>
        <dbReference type="PROSITE-ProRule" id="PRU00024"/>
    </source>
</evidence>
<dbReference type="SMART" id="SM00336">
    <property type="entry name" value="BBOX"/>
    <property type="match status" value="2"/>
</dbReference>
<dbReference type="AlphaFoldDB" id="A0A8B6FRL9"/>
<evidence type="ECO:0000313" key="4">
    <source>
        <dbReference type="EMBL" id="VDI52523.1"/>
    </source>
</evidence>
<feature type="domain" description="B box-type" evidence="3">
    <location>
        <begin position="64"/>
        <end position="107"/>
    </location>
</feature>
<dbReference type="SUPFAM" id="SSF57845">
    <property type="entry name" value="B-box zinc-binding domain"/>
    <property type="match status" value="1"/>
</dbReference>
<dbReference type="InterPro" id="IPR047153">
    <property type="entry name" value="TRIM45/56/19-like"/>
</dbReference>
<dbReference type="PANTHER" id="PTHR25462:SF296">
    <property type="entry name" value="MEIOTIC P26, ISOFORM F"/>
    <property type="match status" value="1"/>
</dbReference>
<keyword evidence="1" id="KW-0863">Zinc-finger</keyword>
<dbReference type="GO" id="GO:0008270">
    <property type="term" value="F:zinc ion binding"/>
    <property type="evidence" value="ECO:0007669"/>
    <property type="project" value="UniProtKB-KW"/>
</dbReference>
<keyword evidence="1" id="KW-0479">Metal-binding</keyword>
<gene>
    <name evidence="4" type="ORF">MGAL_10B042463</name>
</gene>
<comment type="caution">
    <text evidence="4">The sequence shown here is derived from an EMBL/GenBank/DDBJ whole genome shotgun (WGS) entry which is preliminary data.</text>
</comment>
<dbReference type="CDD" id="cd19757">
    <property type="entry name" value="Bbox1"/>
    <property type="match status" value="1"/>
</dbReference>
<name>A0A8B6FRL9_MYTGA</name>
<keyword evidence="1" id="KW-0862">Zinc</keyword>
<dbReference type="EMBL" id="UYJE01007183">
    <property type="protein sequence ID" value="VDI52523.1"/>
    <property type="molecule type" value="Genomic_DNA"/>
</dbReference>
<dbReference type="Proteomes" id="UP000596742">
    <property type="component" value="Unassembled WGS sequence"/>
</dbReference>
<protein>
    <recommendedName>
        <fullName evidence="3">B box-type domain-containing protein</fullName>
    </recommendedName>
</protein>
<organism evidence="4 5">
    <name type="scientific">Mytilus galloprovincialis</name>
    <name type="common">Mediterranean mussel</name>
    <dbReference type="NCBI Taxonomy" id="29158"/>
    <lineage>
        <taxon>Eukaryota</taxon>
        <taxon>Metazoa</taxon>
        <taxon>Spiralia</taxon>
        <taxon>Lophotrochozoa</taxon>
        <taxon>Mollusca</taxon>
        <taxon>Bivalvia</taxon>
        <taxon>Autobranchia</taxon>
        <taxon>Pteriomorphia</taxon>
        <taxon>Mytilida</taxon>
        <taxon>Mytiloidea</taxon>
        <taxon>Mytilidae</taxon>
        <taxon>Mytilinae</taxon>
        <taxon>Mytilus</taxon>
    </lineage>
</organism>
<dbReference type="PROSITE" id="PS50119">
    <property type="entry name" value="ZF_BBOX"/>
    <property type="match status" value="2"/>
</dbReference>
<keyword evidence="2" id="KW-0175">Coiled coil</keyword>
<keyword evidence="5" id="KW-1185">Reference proteome</keyword>
<proteinExistence type="predicted"/>
<feature type="coiled-coil region" evidence="2">
    <location>
        <begin position="156"/>
        <end position="212"/>
    </location>
</feature>
<evidence type="ECO:0000256" key="2">
    <source>
        <dbReference type="SAM" id="Coils"/>
    </source>
</evidence>
<dbReference type="Gene3D" id="4.10.830.40">
    <property type="match status" value="1"/>
</dbReference>
<evidence type="ECO:0000259" key="3">
    <source>
        <dbReference type="PROSITE" id="PS50119"/>
    </source>
</evidence>
<dbReference type="Gene3D" id="3.30.160.60">
    <property type="entry name" value="Classic Zinc Finger"/>
    <property type="match status" value="1"/>
</dbReference>
<dbReference type="CDD" id="cd19776">
    <property type="entry name" value="Bbox2_TRIM25_C-IV"/>
    <property type="match status" value="1"/>
</dbReference>
<reference evidence="4" key="1">
    <citation type="submission" date="2018-11" db="EMBL/GenBank/DDBJ databases">
        <authorList>
            <person name="Alioto T."/>
            <person name="Alioto T."/>
        </authorList>
    </citation>
    <scope>NUCLEOTIDE SEQUENCE</scope>
</reference>
<dbReference type="PANTHER" id="PTHR25462">
    <property type="entry name" value="BONUS, ISOFORM C-RELATED"/>
    <property type="match status" value="1"/>
</dbReference>
<evidence type="ECO:0000313" key="5">
    <source>
        <dbReference type="Proteomes" id="UP000596742"/>
    </source>
</evidence>
<dbReference type="Pfam" id="PF00643">
    <property type="entry name" value="zf-B_box"/>
    <property type="match status" value="1"/>
</dbReference>
<dbReference type="OrthoDB" id="6100019at2759"/>
<accession>A0A8B6FRL9</accession>